<proteinExistence type="predicted"/>
<name>A0A1G9G5N9_9FIRM</name>
<dbReference type="AlphaFoldDB" id="A0A1G9G5N9"/>
<dbReference type="Proteomes" id="UP000198718">
    <property type="component" value="Unassembled WGS sequence"/>
</dbReference>
<evidence type="ECO:0000313" key="3">
    <source>
        <dbReference type="EMBL" id="SDK95896.1"/>
    </source>
</evidence>
<keyword evidence="1" id="KW-0175">Coiled coil</keyword>
<dbReference type="PROSITE" id="PS51257">
    <property type="entry name" value="PROKAR_LIPOPROTEIN"/>
    <property type="match status" value="1"/>
</dbReference>
<sequence>MTRKVMKTINVFLVLLLLSSLLLATGCNRSPNETKEKEGNNPPKVPDILEEMEIHVLEIMYDIDSIKGISITMMEKNQEASPKEADLEMETGGDVETEIKLKPKEEEEKDTQKKMERNIEKSSVLIPLLQQDEIEGTTADLKEPPEDMEEIWFQINGEVEKLHRQWNVLEADLRDVKIPLENIDKFEETLTQASLLVMEEKVEDSLMIFNELTQYLGEFRNFFTTKVPGEVYKMKYHIRHSVFLASLDEYEKAKDHIEKTRELKNGLQKDLIEKDADHVVEKFDLSIEDLKKQLELQELDLIQTDGAIVIKNIVLIKEAFQGS</sequence>
<feature type="signal peptide" evidence="2">
    <location>
        <begin position="1"/>
        <end position="24"/>
    </location>
</feature>
<keyword evidence="4" id="KW-1185">Reference proteome</keyword>
<feature type="coiled-coil region" evidence="1">
    <location>
        <begin position="250"/>
        <end position="300"/>
    </location>
</feature>
<protein>
    <recommendedName>
        <fullName evidence="5">Lipoprotein</fullName>
    </recommendedName>
</protein>
<keyword evidence="2" id="KW-0732">Signal</keyword>
<evidence type="ECO:0008006" key="5">
    <source>
        <dbReference type="Google" id="ProtNLM"/>
    </source>
</evidence>
<organism evidence="3 4">
    <name type="scientific">Natronincola ferrireducens</name>
    <dbReference type="NCBI Taxonomy" id="393762"/>
    <lineage>
        <taxon>Bacteria</taxon>
        <taxon>Bacillati</taxon>
        <taxon>Bacillota</taxon>
        <taxon>Clostridia</taxon>
        <taxon>Peptostreptococcales</taxon>
        <taxon>Natronincolaceae</taxon>
        <taxon>Natronincola</taxon>
    </lineage>
</organism>
<gene>
    <name evidence="3" type="ORF">SAMN05660472_02358</name>
</gene>
<reference evidence="3 4" key="1">
    <citation type="submission" date="2016-10" db="EMBL/GenBank/DDBJ databases">
        <authorList>
            <person name="de Groot N.N."/>
        </authorList>
    </citation>
    <scope>NUCLEOTIDE SEQUENCE [LARGE SCALE GENOMIC DNA]</scope>
    <source>
        <strain evidence="3 4">DSM 18346</strain>
    </source>
</reference>
<evidence type="ECO:0000313" key="4">
    <source>
        <dbReference type="Proteomes" id="UP000198718"/>
    </source>
</evidence>
<dbReference type="EMBL" id="FNFP01000005">
    <property type="protein sequence ID" value="SDK95896.1"/>
    <property type="molecule type" value="Genomic_DNA"/>
</dbReference>
<accession>A0A1G9G5N9</accession>
<dbReference type="RefSeq" id="WP_090553887.1">
    <property type="nucleotide sequence ID" value="NZ_FNFP01000005.1"/>
</dbReference>
<feature type="chain" id="PRO_5038588101" description="Lipoprotein" evidence="2">
    <location>
        <begin position="25"/>
        <end position="323"/>
    </location>
</feature>
<evidence type="ECO:0000256" key="2">
    <source>
        <dbReference type="SAM" id="SignalP"/>
    </source>
</evidence>
<dbReference type="STRING" id="393762.SAMN05660472_02358"/>
<evidence type="ECO:0000256" key="1">
    <source>
        <dbReference type="SAM" id="Coils"/>
    </source>
</evidence>